<evidence type="ECO:0000313" key="2">
    <source>
        <dbReference type="Proteomes" id="UP000031843"/>
    </source>
</evidence>
<reference evidence="1 2" key="1">
    <citation type="journal article" date="2015" name="Genome Announc.">
        <title>Complete Genome Sequence of Cupriavidus basilensis 4G11, Isolated from the Oak Ridge Field Research Center Site.</title>
        <authorList>
            <person name="Ray J."/>
            <person name="Waters R.J."/>
            <person name="Skerker J.M."/>
            <person name="Kuehl J.V."/>
            <person name="Price M.N."/>
            <person name="Huang J."/>
            <person name="Chakraborty R."/>
            <person name="Arkin A.P."/>
            <person name="Deutschbauer A."/>
        </authorList>
    </citation>
    <scope>NUCLEOTIDE SEQUENCE [LARGE SCALE GENOMIC DNA]</scope>
    <source>
        <strain evidence="1">4G11</strain>
    </source>
</reference>
<keyword evidence="1" id="KW-0547">Nucleotide-binding</keyword>
<keyword evidence="2" id="KW-1185">Reference proteome</keyword>
<protein>
    <submittedName>
        <fullName evidence="1">Helicase subunit of the DNA excision repair complex</fullName>
    </submittedName>
</protein>
<dbReference type="EMBL" id="CP010536">
    <property type="protein sequence ID" value="AJG18787.1"/>
    <property type="molecule type" value="Genomic_DNA"/>
</dbReference>
<keyword evidence="1" id="KW-0347">Helicase</keyword>
<proteinExistence type="predicted"/>
<dbReference type="GO" id="GO:0004386">
    <property type="term" value="F:helicase activity"/>
    <property type="evidence" value="ECO:0007669"/>
    <property type="project" value="UniProtKB-KW"/>
</dbReference>
<dbReference type="Gene3D" id="3.40.91.30">
    <property type="match status" value="1"/>
</dbReference>
<dbReference type="Proteomes" id="UP000031843">
    <property type="component" value="Chromosome main"/>
</dbReference>
<accession>A0A0C4Y191</accession>
<sequence>MAHQQRARDKKVIDAVKRFQALGRLPKDQKNKTEQAYADLLDLQKHQGLIIDWKFHPMNVRLAKNTFYEVDFLVLTSSLVVEIHETKGTFVTEKGQMKIKLCAEALPWFVFKKITRLPEKQGGGWAIEEF</sequence>
<keyword evidence="1" id="KW-0067">ATP-binding</keyword>
<dbReference type="KEGG" id="cbw:RR42_m1385"/>
<dbReference type="AlphaFoldDB" id="A0A0C4Y191"/>
<dbReference type="RefSeq" id="WP_063778398.1">
    <property type="nucleotide sequence ID" value="NZ_CP010536.1"/>
</dbReference>
<evidence type="ECO:0000313" key="1">
    <source>
        <dbReference type="EMBL" id="AJG18787.1"/>
    </source>
</evidence>
<name>A0A0C4Y191_9BURK</name>
<keyword evidence="1" id="KW-0378">Hydrolase</keyword>
<organism evidence="1 2">
    <name type="scientific">Cupriavidus basilensis</name>
    <dbReference type="NCBI Taxonomy" id="68895"/>
    <lineage>
        <taxon>Bacteria</taxon>
        <taxon>Pseudomonadati</taxon>
        <taxon>Pseudomonadota</taxon>
        <taxon>Betaproteobacteria</taxon>
        <taxon>Burkholderiales</taxon>
        <taxon>Burkholderiaceae</taxon>
        <taxon>Cupriavidus</taxon>
    </lineage>
</organism>
<gene>
    <name evidence="1" type="ORF">RR42_m1385</name>
</gene>